<dbReference type="KEGG" id="azz:DEW08_17105"/>
<dbReference type="Proteomes" id="UP000245629">
    <property type="component" value="Chromosome 2"/>
</dbReference>
<sequence>MTFATRSLFDEGWLAPFTPDVTAAAAEAAIAAAELGLDRALAGLRAELAVLAAGGEARWIGPLLRAETEEFPQAGKAAWAAVEHTMRAIAFKRRELMPHFPGLLDRVEAVHEEASALCGEARWSLLAARALADPGGPSSPIQGHGTRYVKSDRYDARALAALPPDERVRADRTLKRLGGNPVPPELDLRSLPGYEGRLWTMKAGGRNRFILRLDRDRRGPVYVVEDVALAA</sequence>
<accession>A0A2S2CT88</accession>
<dbReference type="RefSeq" id="WP_109329119.1">
    <property type="nucleotide sequence ID" value="NZ_CP029353.1"/>
</dbReference>
<evidence type="ECO:0000313" key="2">
    <source>
        <dbReference type="Proteomes" id="UP000245629"/>
    </source>
</evidence>
<dbReference type="OrthoDB" id="7301532at2"/>
<name>A0A2S2CT88_9PROT</name>
<protein>
    <submittedName>
        <fullName evidence="1">Uncharacterized protein</fullName>
    </submittedName>
</protein>
<proteinExistence type="predicted"/>
<keyword evidence="2" id="KW-1185">Reference proteome</keyword>
<dbReference type="EMBL" id="CP029353">
    <property type="protein sequence ID" value="AWK87696.1"/>
    <property type="molecule type" value="Genomic_DNA"/>
</dbReference>
<reference evidence="2" key="1">
    <citation type="submission" date="2018-05" db="EMBL/GenBank/DDBJ databases">
        <title>Azospirillum thermophila sp. nov., a novel isolated from hot spring.</title>
        <authorList>
            <person name="Zhao Z."/>
        </authorList>
    </citation>
    <scope>NUCLEOTIDE SEQUENCE [LARGE SCALE GENOMIC DNA]</scope>
    <source>
        <strain evidence="2">CFH 70021</strain>
    </source>
</reference>
<organism evidence="1 2">
    <name type="scientific">Azospirillum thermophilum</name>
    <dbReference type="NCBI Taxonomy" id="2202148"/>
    <lineage>
        <taxon>Bacteria</taxon>
        <taxon>Pseudomonadati</taxon>
        <taxon>Pseudomonadota</taxon>
        <taxon>Alphaproteobacteria</taxon>
        <taxon>Rhodospirillales</taxon>
        <taxon>Azospirillaceae</taxon>
        <taxon>Azospirillum</taxon>
    </lineage>
</organism>
<evidence type="ECO:0000313" key="1">
    <source>
        <dbReference type="EMBL" id="AWK87696.1"/>
    </source>
</evidence>
<dbReference type="AlphaFoldDB" id="A0A2S2CT88"/>
<gene>
    <name evidence="1" type="ORF">DEW08_17105</name>
</gene>